<keyword evidence="2" id="KW-1185">Reference proteome</keyword>
<dbReference type="InParanoid" id="A0A1Z5KT57"/>
<organism evidence="1 2">
    <name type="scientific">Fistulifera solaris</name>
    <name type="common">Oleaginous diatom</name>
    <dbReference type="NCBI Taxonomy" id="1519565"/>
    <lineage>
        <taxon>Eukaryota</taxon>
        <taxon>Sar</taxon>
        <taxon>Stramenopiles</taxon>
        <taxon>Ochrophyta</taxon>
        <taxon>Bacillariophyta</taxon>
        <taxon>Bacillariophyceae</taxon>
        <taxon>Bacillariophycidae</taxon>
        <taxon>Naviculales</taxon>
        <taxon>Naviculaceae</taxon>
        <taxon>Fistulifera</taxon>
    </lineage>
</organism>
<dbReference type="EMBL" id="BDSP01000285">
    <property type="protein sequence ID" value="GAX29108.1"/>
    <property type="molecule type" value="Genomic_DNA"/>
</dbReference>
<dbReference type="Gene3D" id="3.40.50.11350">
    <property type="match status" value="1"/>
</dbReference>
<comment type="caution">
    <text evidence="1">The sequence shown here is derived from an EMBL/GenBank/DDBJ whole genome shotgun (WGS) entry which is preliminary data.</text>
</comment>
<dbReference type="OrthoDB" id="44569at2759"/>
<gene>
    <name evidence="1" type="ORF">FisN_7Hh295</name>
</gene>
<dbReference type="AlphaFoldDB" id="A0A1Z5KT57"/>
<proteinExistence type="predicted"/>
<name>A0A1Z5KT57_FISSO</name>
<reference evidence="1 2" key="1">
    <citation type="journal article" date="2015" name="Plant Cell">
        <title>Oil accumulation by the oleaginous diatom Fistulifera solaris as revealed by the genome and transcriptome.</title>
        <authorList>
            <person name="Tanaka T."/>
            <person name="Maeda Y."/>
            <person name="Veluchamy A."/>
            <person name="Tanaka M."/>
            <person name="Abida H."/>
            <person name="Marechal E."/>
            <person name="Bowler C."/>
            <person name="Muto M."/>
            <person name="Sunaga Y."/>
            <person name="Tanaka M."/>
            <person name="Yoshino T."/>
            <person name="Taniguchi T."/>
            <person name="Fukuda Y."/>
            <person name="Nemoto M."/>
            <person name="Matsumoto M."/>
            <person name="Wong P.S."/>
            <person name="Aburatani S."/>
            <person name="Fujibuchi W."/>
        </authorList>
    </citation>
    <scope>NUCLEOTIDE SEQUENCE [LARGE SCALE GENOMIC DNA]</scope>
    <source>
        <strain evidence="1 2">JPCC DA0580</strain>
    </source>
</reference>
<accession>A0A1Z5KT57</accession>
<sequence length="420" mass="48230">MKRSRPRKYSPTRILATLIVGAWAFYSFAFLHATTRRKENEIQPNARTNDDPITALEACSQSNHNPLCCATWQDNTDEWWTRHYDWTLAYDNQTHTCFSRITDAPQLIFYHQLHQLQQQCQHQVQLSQISSGYAAALMAVARSFYAAYQSQHAFQLTLQHATANWNFSPKDESHWAFCETRDMNCFYLPLSPCPAEQGRNDAPRGSKPTAGKALQEFQWLRTYAFRVRHVVRQHVQAYWETQPAHIQQFVHSNNNHKCTAIHVRRGDIAFGKGRRYAAVDEYLMAGGVQPGETVVLLTDDTSAIEEVELYLKKDQQWIYLDRPRTTGTTLGFEGFIPSQDPAYEVVSILAELQLVSHCQKLVHGKSGFVTVLAEAMSSPVLVNLPIQLDKKQQPKMDPADRAQVYLQQIREHYEQRGKIS</sequence>
<evidence type="ECO:0000313" key="2">
    <source>
        <dbReference type="Proteomes" id="UP000198406"/>
    </source>
</evidence>
<evidence type="ECO:0000313" key="1">
    <source>
        <dbReference type="EMBL" id="GAX29108.1"/>
    </source>
</evidence>
<dbReference type="Proteomes" id="UP000198406">
    <property type="component" value="Unassembled WGS sequence"/>
</dbReference>
<protein>
    <submittedName>
        <fullName evidence="1">Uncharacterized protein</fullName>
    </submittedName>
</protein>